<protein>
    <submittedName>
        <fullName evidence="2">Diphthine--ammonia ligase</fullName>
        <ecNumber evidence="2">6.3.1.14</ecNumber>
    </submittedName>
</protein>
<dbReference type="CDD" id="cd01994">
    <property type="entry name" value="AANH_PF0828-like"/>
    <property type="match status" value="1"/>
</dbReference>
<dbReference type="OrthoDB" id="3572539at2"/>
<gene>
    <name evidence="2" type="ORF">FSZ17_10570</name>
</gene>
<dbReference type="EMBL" id="CP042593">
    <property type="protein sequence ID" value="QED47665.1"/>
    <property type="molecule type" value="Genomic_DNA"/>
</dbReference>
<keyword evidence="3" id="KW-1185">Reference proteome</keyword>
<proteinExistence type="predicted"/>
<dbReference type="EC" id="6.3.1.14" evidence="2"/>
<dbReference type="Gene3D" id="3.90.1490.10">
    <property type="entry name" value="putative n-type atp pyrophosphatase, domain 2"/>
    <property type="match status" value="1"/>
</dbReference>
<dbReference type="GO" id="GO:0017178">
    <property type="term" value="F:diphthine-ammonia ligase activity"/>
    <property type="evidence" value="ECO:0007669"/>
    <property type="project" value="UniProtKB-EC"/>
</dbReference>
<dbReference type="SUPFAM" id="SSF52402">
    <property type="entry name" value="Adenine nucleotide alpha hydrolases-like"/>
    <property type="match status" value="1"/>
</dbReference>
<reference evidence="3" key="1">
    <citation type="submission" date="2019-08" db="EMBL/GenBank/DDBJ databases">
        <authorList>
            <person name="Zheng X."/>
        </authorList>
    </citation>
    <scope>NUCLEOTIDE SEQUENCE [LARGE SCALE GENOMIC DNA]</scope>
    <source>
        <strain evidence="3">FJAT-25496</strain>
    </source>
</reference>
<accession>A0A5B8Z3N1</accession>
<dbReference type="NCBIfam" id="TIGR00290">
    <property type="entry name" value="MJ0570_dom"/>
    <property type="match status" value="1"/>
</dbReference>
<evidence type="ECO:0000313" key="2">
    <source>
        <dbReference type="EMBL" id="QED47665.1"/>
    </source>
</evidence>
<dbReference type="Pfam" id="PF01902">
    <property type="entry name" value="Diphthami_syn_2"/>
    <property type="match status" value="1"/>
</dbReference>
<keyword evidence="2" id="KW-0436">Ligase</keyword>
<dbReference type="Proteomes" id="UP000321555">
    <property type="component" value="Chromosome"/>
</dbReference>
<organism evidence="2 3">
    <name type="scientific">Cytobacillus dafuensis</name>
    <name type="common">Bacillus dafuensis</name>
    <dbReference type="NCBI Taxonomy" id="1742359"/>
    <lineage>
        <taxon>Bacteria</taxon>
        <taxon>Bacillati</taxon>
        <taxon>Bacillota</taxon>
        <taxon>Bacilli</taxon>
        <taxon>Bacillales</taxon>
        <taxon>Bacillaceae</taxon>
        <taxon>Cytobacillus</taxon>
    </lineage>
</organism>
<name>A0A5B8Z3N1_CYTDA</name>
<dbReference type="InterPro" id="IPR014729">
    <property type="entry name" value="Rossmann-like_a/b/a_fold"/>
</dbReference>
<dbReference type="InterPro" id="IPR002761">
    <property type="entry name" value="Diphthami_syn_dom"/>
</dbReference>
<dbReference type="GO" id="GO:0017183">
    <property type="term" value="P:protein histidyl modification to diphthamide"/>
    <property type="evidence" value="ECO:0007669"/>
    <property type="project" value="TreeGrafter"/>
</dbReference>
<dbReference type="InterPro" id="IPR030662">
    <property type="entry name" value="DPH6/MJ0570"/>
</dbReference>
<feature type="domain" description="Diphthamide synthase" evidence="1">
    <location>
        <begin position="4"/>
        <end position="211"/>
    </location>
</feature>
<evidence type="ECO:0000313" key="3">
    <source>
        <dbReference type="Proteomes" id="UP000321555"/>
    </source>
</evidence>
<evidence type="ECO:0000259" key="1">
    <source>
        <dbReference type="Pfam" id="PF01902"/>
    </source>
</evidence>
<dbReference type="Gene3D" id="3.40.50.620">
    <property type="entry name" value="HUPs"/>
    <property type="match status" value="1"/>
</dbReference>
<dbReference type="KEGG" id="bda:FSZ17_10570"/>
<dbReference type="AlphaFoldDB" id="A0A5B8Z3N1"/>
<dbReference type="PANTHER" id="PTHR12196">
    <property type="entry name" value="DOMAIN OF UNKNOWN FUNCTION 71 DUF71 -CONTAINING PROTEIN"/>
    <property type="match status" value="1"/>
</dbReference>
<dbReference type="PANTHER" id="PTHR12196:SF2">
    <property type="entry name" value="DIPHTHINE--AMMONIA LIGASE"/>
    <property type="match status" value="1"/>
</dbReference>
<sequence>MNKRVALSWSGGKDSCMALDVLKGKGIEVACFITTVPREIGRTFGHGEKMSLVKLQGEALNIPVEFISCTFEDYTLSFETVLKRIKEEYGLDGIAFGDLYLEGHREWGEKVAESANLEAIYPLWGKKEDALQALQTFIESGYQAVVIRVREDILDDSWLGKRLDFTFLDDIKMKEICPMGESGEYHTFVFDGPLFNKKIVLTQPEIISLETTKKLEFLHYELKQKETLNG</sequence>
<dbReference type="STRING" id="1742359.GCA_001439625_00557"/>
<dbReference type="RefSeq" id="WP_057770050.1">
    <property type="nucleotide sequence ID" value="NZ_CP042593.1"/>
</dbReference>